<name>A0A543PWA1_9MICO</name>
<organism evidence="2 3">
    <name type="scientific">Humibacillus xanthopallidus</name>
    <dbReference type="NCBI Taxonomy" id="412689"/>
    <lineage>
        <taxon>Bacteria</taxon>
        <taxon>Bacillati</taxon>
        <taxon>Actinomycetota</taxon>
        <taxon>Actinomycetes</taxon>
        <taxon>Micrococcales</taxon>
        <taxon>Intrasporangiaceae</taxon>
        <taxon>Humibacillus</taxon>
    </lineage>
</organism>
<proteinExistence type="predicted"/>
<evidence type="ECO:0000313" key="2">
    <source>
        <dbReference type="EMBL" id="TQN48325.1"/>
    </source>
</evidence>
<accession>A0A543PWA1</accession>
<dbReference type="Proteomes" id="UP000320085">
    <property type="component" value="Unassembled WGS sequence"/>
</dbReference>
<feature type="region of interest" description="Disordered" evidence="1">
    <location>
        <begin position="1"/>
        <end position="58"/>
    </location>
</feature>
<evidence type="ECO:0000313" key="3">
    <source>
        <dbReference type="Proteomes" id="UP000320085"/>
    </source>
</evidence>
<dbReference type="EMBL" id="VFQF01000001">
    <property type="protein sequence ID" value="TQN48325.1"/>
    <property type="molecule type" value="Genomic_DNA"/>
</dbReference>
<comment type="caution">
    <text evidence="2">The sequence shown here is derived from an EMBL/GenBank/DDBJ whole genome shotgun (WGS) entry which is preliminary data.</text>
</comment>
<feature type="compositionally biased region" description="Basic and acidic residues" evidence="1">
    <location>
        <begin position="1"/>
        <end position="10"/>
    </location>
</feature>
<protein>
    <submittedName>
        <fullName evidence="2">Uncharacterized protein</fullName>
    </submittedName>
</protein>
<reference evidence="2 3" key="1">
    <citation type="submission" date="2019-06" db="EMBL/GenBank/DDBJ databases">
        <title>Sequencing the genomes of 1000 actinobacteria strains.</title>
        <authorList>
            <person name="Klenk H.-P."/>
        </authorList>
    </citation>
    <scope>NUCLEOTIDE SEQUENCE [LARGE SCALE GENOMIC DNA]</scope>
    <source>
        <strain evidence="2 3">DSM 21776</strain>
    </source>
</reference>
<evidence type="ECO:0000256" key="1">
    <source>
        <dbReference type="SAM" id="MobiDB-lite"/>
    </source>
</evidence>
<dbReference type="AlphaFoldDB" id="A0A543PWA1"/>
<gene>
    <name evidence="2" type="ORF">FHX52_1456</name>
</gene>
<sequence>MAARPDDGADSRASSAGDADEGLTEGFGGEATSVVPDTAASSRWDRNAQDEDALVADE</sequence>